<evidence type="ECO:0000313" key="3">
    <source>
        <dbReference type="Proteomes" id="UP000543030"/>
    </source>
</evidence>
<gene>
    <name evidence="2" type="ORF">HNQ50_004282</name>
</gene>
<proteinExistence type="predicted"/>
<keyword evidence="1" id="KW-1133">Transmembrane helix</keyword>
<accession>A0A840RJN9</accession>
<feature type="transmembrane region" description="Helical" evidence="1">
    <location>
        <begin position="108"/>
        <end position="129"/>
    </location>
</feature>
<comment type="caution">
    <text evidence="2">The sequence shown here is derived from an EMBL/GenBank/DDBJ whole genome shotgun (WGS) entry which is preliminary data.</text>
</comment>
<dbReference type="Proteomes" id="UP000543030">
    <property type="component" value="Unassembled WGS sequence"/>
</dbReference>
<name>A0A840RJN9_9NEIS</name>
<protein>
    <submittedName>
        <fullName evidence="2">Putative membrane protein</fullName>
    </submittedName>
</protein>
<keyword evidence="1" id="KW-0812">Transmembrane</keyword>
<dbReference type="RefSeq" id="WP_184103189.1">
    <property type="nucleotide sequence ID" value="NZ_JACHHN010000011.1"/>
</dbReference>
<dbReference type="EMBL" id="JACHHN010000011">
    <property type="protein sequence ID" value="MBB5193525.1"/>
    <property type="molecule type" value="Genomic_DNA"/>
</dbReference>
<reference evidence="2 3" key="1">
    <citation type="submission" date="2020-08" db="EMBL/GenBank/DDBJ databases">
        <title>Genomic Encyclopedia of Type Strains, Phase IV (KMG-IV): sequencing the most valuable type-strain genomes for metagenomic binning, comparative biology and taxonomic classification.</title>
        <authorList>
            <person name="Goeker M."/>
        </authorList>
    </citation>
    <scope>NUCLEOTIDE SEQUENCE [LARGE SCALE GENOMIC DNA]</scope>
    <source>
        <strain evidence="2 3">DSM 18233</strain>
    </source>
</reference>
<evidence type="ECO:0000313" key="2">
    <source>
        <dbReference type="EMBL" id="MBB5193525.1"/>
    </source>
</evidence>
<keyword evidence="3" id="KW-1185">Reference proteome</keyword>
<dbReference type="AlphaFoldDB" id="A0A840RJN9"/>
<organism evidence="2 3">
    <name type="scientific">Silvimonas terrae</name>
    <dbReference type="NCBI Taxonomy" id="300266"/>
    <lineage>
        <taxon>Bacteria</taxon>
        <taxon>Pseudomonadati</taxon>
        <taxon>Pseudomonadota</taxon>
        <taxon>Betaproteobacteria</taxon>
        <taxon>Neisseriales</taxon>
        <taxon>Chitinibacteraceae</taxon>
        <taxon>Silvimonas</taxon>
    </lineage>
</organism>
<sequence length="339" mass="36497">MKQQAFMSQLESSLAGLTQMDIEQILADYNEYFRAAAQVGRSEEEVAASLGDPQRLGHDLRVQKLYGQWQQKRTFGGLVRTVGAIARLGVVNFLLAIPFIIYLSVLTAGIFVSSAVVAGALAALLAVGAHSLFGTPTVRLTDATQGTGDLKIVARMPGVAKADLFRYRNDDVEVQLQEGDQVQLAERDGKSTRLVARNGVLVVDGTPPSSLDHGYRVAQGNLVSVSVKAADGESLTWSQDSKLGRIDWYAMNHDGIDASVITPHTGSGHIAVTINDGVVQVRVPAGQHQTAHVLRASVGVLLIAALVLFVLLKLAIMTWRGVVRYGRDQIAQIPLHLVF</sequence>
<feature type="transmembrane region" description="Helical" evidence="1">
    <location>
        <begin position="78"/>
        <end position="102"/>
    </location>
</feature>
<dbReference type="Pfam" id="PF22564">
    <property type="entry name" value="HAAS"/>
    <property type="match status" value="1"/>
</dbReference>
<keyword evidence="1" id="KW-0472">Membrane</keyword>
<feature type="transmembrane region" description="Helical" evidence="1">
    <location>
        <begin position="298"/>
        <end position="319"/>
    </location>
</feature>
<evidence type="ECO:0000256" key="1">
    <source>
        <dbReference type="SAM" id="Phobius"/>
    </source>
</evidence>